<organism evidence="1 2">
    <name type="scientific">Comamonas testosteroni</name>
    <name type="common">Pseudomonas testosteroni</name>
    <dbReference type="NCBI Taxonomy" id="285"/>
    <lineage>
        <taxon>Bacteria</taxon>
        <taxon>Pseudomonadati</taxon>
        <taxon>Pseudomonadota</taxon>
        <taxon>Betaproteobacteria</taxon>
        <taxon>Burkholderiales</taxon>
        <taxon>Comamonadaceae</taxon>
        <taxon>Comamonas</taxon>
    </lineage>
</organism>
<name>A0A096F682_COMTE</name>
<accession>A0A096F682</accession>
<comment type="caution">
    <text evidence="1">The sequence shown here is derived from an EMBL/GenBank/DDBJ whole genome shotgun (WGS) entry which is preliminary data.</text>
</comment>
<reference evidence="1 2" key="1">
    <citation type="submission" date="2013-09" db="EMBL/GenBank/DDBJ databases">
        <title>High correlation between genotypes and phenotypes of environmental bacteria Comamonas testosteroni strains.</title>
        <authorList>
            <person name="Liu L."/>
            <person name="Zhu W."/>
            <person name="Xia X."/>
            <person name="Xu B."/>
            <person name="Luo M."/>
            <person name="Wang G."/>
        </authorList>
    </citation>
    <scope>NUCLEOTIDE SEQUENCE [LARGE SCALE GENOMIC DNA]</scope>
    <source>
        <strain evidence="1 2">JL40</strain>
    </source>
</reference>
<dbReference type="EMBL" id="AWOR01000083">
    <property type="protein sequence ID" value="KGH25474.1"/>
    <property type="molecule type" value="Genomic_DNA"/>
</dbReference>
<protein>
    <submittedName>
        <fullName evidence="1">Uncharacterized protein</fullName>
    </submittedName>
</protein>
<evidence type="ECO:0000313" key="1">
    <source>
        <dbReference type="EMBL" id="KGH25474.1"/>
    </source>
</evidence>
<sequence>MPDNDYKGEITAMQTDAMRLLLAMGSPKFCRAVVEDSPRSIIMLFNAVHTQSKYNDEIKIIAKNLVTAALANRNSFLYHENDFYSSGLEGITQPVTTALCQSPKLVRSIETLLNPEYSRRDPWDFDQWNAYFRLLLKVFSTHVRGGPTESASSLHWAFLKISWIYSDLNKELRLDDLRPGDDLERKLRLLGELIIDMVNVVNDAVKDNIDYPQHIVQDIAKLVFSLIEAASLVRKPRKVSLRIQKTLIWDEILNSSPFRGAAGRIILMEIHNLLICSVKSCPNMDSVKILGYCLNVMGFEPVDKDSQYGSCWRKIHLALIDWVKKDIATLLEKYPRMAGECFVEGMSYDKENSRLAIHYQWEDEAEDSYCYLKIDPPKPMSM</sequence>
<evidence type="ECO:0000313" key="2">
    <source>
        <dbReference type="Proteomes" id="UP000029553"/>
    </source>
</evidence>
<gene>
    <name evidence="1" type="ORF">P353_24985</name>
</gene>
<proteinExistence type="predicted"/>
<dbReference type="AlphaFoldDB" id="A0A096F682"/>
<dbReference type="Proteomes" id="UP000029553">
    <property type="component" value="Unassembled WGS sequence"/>
</dbReference>